<proteinExistence type="predicted"/>
<dbReference type="EMBL" id="JASPKZ010009347">
    <property type="protein sequence ID" value="KAJ9577773.1"/>
    <property type="molecule type" value="Genomic_DNA"/>
</dbReference>
<reference evidence="2" key="1">
    <citation type="journal article" date="2023" name="IScience">
        <title>Live-bearing cockroach genome reveals convergent evolutionary mechanisms linked to viviparity in insects and beyond.</title>
        <authorList>
            <person name="Fouks B."/>
            <person name="Harrison M.C."/>
            <person name="Mikhailova A.A."/>
            <person name="Marchal E."/>
            <person name="English S."/>
            <person name="Carruthers M."/>
            <person name="Jennings E.C."/>
            <person name="Chiamaka E.L."/>
            <person name="Frigard R.A."/>
            <person name="Pippel M."/>
            <person name="Attardo G.M."/>
            <person name="Benoit J.B."/>
            <person name="Bornberg-Bauer E."/>
            <person name="Tobe S.S."/>
        </authorList>
    </citation>
    <scope>NUCLEOTIDE SEQUENCE</scope>
    <source>
        <strain evidence="2">Stay&amp;Tobe</strain>
    </source>
</reference>
<gene>
    <name evidence="2" type="ORF">L9F63_005655</name>
</gene>
<comment type="caution">
    <text evidence="2">The sequence shown here is derived from an EMBL/GenBank/DDBJ whole genome shotgun (WGS) entry which is preliminary data.</text>
</comment>
<name>A0AAD7ZC15_DIPPU</name>
<feature type="domain" description="MACPF" evidence="1">
    <location>
        <begin position="78"/>
        <end position="270"/>
    </location>
</feature>
<evidence type="ECO:0000259" key="1">
    <source>
        <dbReference type="SMART" id="SM00457"/>
    </source>
</evidence>
<dbReference type="AlphaFoldDB" id="A0AAD7ZC15"/>
<evidence type="ECO:0000313" key="3">
    <source>
        <dbReference type="Proteomes" id="UP001233999"/>
    </source>
</evidence>
<organism evidence="2 3">
    <name type="scientific">Diploptera punctata</name>
    <name type="common">Pacific beetle cockroach</name>
    <dbReference type="NCBI Taxonomy" id="6984"/>
    <lineage>
        <taxon>Eukaryota</taxon>
        <taxon>Metazoa</taxon>
        <taxon>Ecdysozoa</taxon>
        <taxon>Arthropoda</taxon>
        <taxon>Hexapoda</taxon>
        <taxon>Insecta</taxon>
        <taxon>Pterygota</taxon>
        <taxon>Neoptera</taxon>
        <taxon>Polyneoptera</taxon>
        <taxon>Dictyoptera</taxon>
        <taxon>Blattodea</taxon>
        <taxon>Blaberoidea</taxon>
        <taxon>Blaberidae</taxon>
        <taxon>Diplopterinae</taxon>
        <taxon>Diploptera</taxon>
    </lineage>
</organism>
<protein>
    <recommendedName>
        <fullName evidence="1">MACPF domain-containing protein</fullName>
    </recommendedName>
</protein>
<dbReference type="SMART" id="SM00457">
    <property type="entry name" value="MACPF"/>
    <property type="match status" value="1"/>
</dbReference>
<accession>A0AAD7ZC15</accession>
<reference evidence="2" key="2">
    <citation type="submission" date="2023-05" db="EMBL/GenBank/DDBJ databases">
        <authorList>
            <person name="Fouks B."/>
        </authorList>
    </citation>
    <scope>NUCLEOTIDE SEQUENCE</scope>
    <source>
        <strain evidence="2">Stay&amp;Tobe</strain>
        <tissue evidence="2">Testes</tissue>
    </source>
</reference>
<evidence type="ECO:0000313" key="2">
    <source>
        <dbReference type="EMBL" id="KAJ9577773.1"/>
    </source>
</evidence>
<keyword evidence="3" id="KW-1185">Reference proteome</keyword>
<feature type="non-terminal residue" evidence="2">
    <location>
        <position position="1"/>
    </location>
</feature>
<sequence length="276" mass="31849">NLSIAVQPVTSVETYTPVFNGDYHMEFCDNLSQLLQAYFRDFYIQRMDKSWKAFTASWSKAAMARHLGINTTYITDQHSYVLVRVARHRTTESLSAYASNREVENTVSKEADKVVIGDTASVMDFVRNFGTHYIASYVTGNSLYQVFVYSPPIYRRIKERLKTGGLKDLSNLELLSFFSPWNAEYIGKVQSASGNSTVEDWATKTLKLNFYFFNYVSLFKLHGESSLLQTLDRILGDEALLQLTLRTVAPVFKEFEKQQWFHEVIDNNLKLWEVNM</sequence>
<dbReference type="InterPro" id="IPR020864">
    <property type="entry name" value="MACPF"/>
</dbReference>
<dbReference type="Proteomes" id="UP001233999">
    <property type="component" value="Unassembled WGS sequence"/>
</dbReference>